<evidence type="ECO:0000256" key="4">
    <source>
        <dbReference type="ARBA" id="ARBA00022723"/>
    </source>
</evidence>
<evidence type="ECO:0000256" key="6">
    <source>
        <dbReference type="ARBA" id="ARBA00022833"/>
    </source>
</evidence>
<dbReference type="AlphaFoldDB" id="A0AAV0X9G8"/>
<evidence type="ECO:0000313" key="9">
    <source>
        <dbReference type="Proteomes" id="UP001160148"/>
    </source>
</evidence>
<evidence type="ECO:0000256" key="3">
    <source>
        <dbReference type="ARBA" id="ARBA00012784"/>
    </source>
</evidence>
<keyword evidence="4" id="KW-0479">Metal-binding</keyword>
<dbReference type="Gene3D" id="3.20.20.140">
    <property type="entry name" value="Metal-dependent hydrolases"/>
    <property type="match status" value="1"/>
</dbReference>
<dbReference type="InterPro" id="IPR032466">
    <property type="entry name" value="Metal_Hydrolase"/>
</dbReference>
<dbReference type="GO" id="GO:0005829">
    <property type="term" value="C:cytosol"/>
    <property type="evidence" value="ECO:0007669"/>
    <property type="project" value="TreeGrafter"/>
</dbReference>
<reference evidence="8 9" key="1">
    <citation type="submission" date="2023-01" db="EMBL/GenBank/DDBJ databases">
        <authorList>
            <person name="Whitehead M."/>
        </authorList>
    </citation>
    <scope>NUCLEOTIDE SEQUENCE [LARGE SCALE GENOMIC DNA]</scope>
</reference>
<dbReference type="PANTHER" id="PTHR11409:SF43">
    <property type="entry name" value="ADENOSINE DEAMINASE"/>
    <property type="match status" value="1"/>
</dbReference>
<evidence type="ECO:0000256" key="1">
    <source>
        <dbReference type="ARBA" id="ARBA00001947"/>
    </source>
</evidence>
<dbReference type="GO" id="GO:0046103">
    <property type="term" value="P:inosine biosynthetic process"/>
    <property type="evidence" value="ECO:0007669"/>
    <property type="project" value="TreeGrafter"/>
</dbReference>
<dbReference type="EMBL" id="CARXXK010000004">
    <property type="protein sequence ID" value="CAI6364838.1"/>
    <property type="molecule type" value="Genomic_DNA"/>
</dbReference>
<dbReference type="PANTHER" id="PTHR11409">
    <property type="entry name" value="ADENOSINE DEAMINASE"/>
    <property type="match status" value="1"/>
</dbReference>
<comment type="similarity">
    <text evidence="2">Belongs to the metallo-dependent hydrolases superfamily. Adenosine and AMP deaminases family.</text>
</comment>
<sequence>MCDKSEEIVGINILNQEDNKYSLMYFDIQMKIIKYFKDMFNLKVSIHSGELTTKITTPENLYHIHSSIDIANRIGHGVDIMYEPNSTNIMKKMQDEKIAVEINLLSNTFLLGIKPIDNPIKLYMKNGVPVVLSTDDAGILRTTLSEQYYILMENFHLTFTELKDIIYNGILYSFLNEKEKEKQLIILDKKFIEFENILNNNKL</sequence>
<accession>A0AAV0X9G8</accession>
<comment type="caution">
    <text evidence="8">The sequence shown here is derived from an EMBL/GenBank/DDBJ whole genome shotgun (WGS) entry which is preliminary data.</text>
</comment>
<dbReference type="Proteomes" id="UP001160148">
    <property type="component" value="Unassembled WGS sequence"/>
</dbReference>
<evidence type="ECO:0000259" key="7">
    <source>
        <dbReference type="Pfam" id="PF00962"/>
    </source>
</evidence>
<dbReference type="Pfam" id="PF00962">
    <property type="entry name" value="A_deaminase"/>
    <property type="match status" value="1"/>
</dbReference>
<feature type="domain" description="Adenosine deaminase" evidence="7">
    <location>
        <begin position="6"/>
        <end position="183"/>
    </location>
</feature>
<dbReference type="InterPro" id="IPR006330">
    <property type="entry name" value="Ado/ade_deaminase"/>
</dbReference>
<organism evidence="8 9">
    <name type="scientific">Macrosiphum euphorbiae</name>
    <name type="common">potato aphid</name>
    <dbReference type="NCBI Taxonomy" id="13131"/>
    <lineage>
        <taxon>Eukaryota</taxon>
        <taxon>Metazoa</taxon>
        <taxon>Ecdysozoa</taxon>
        <taxon>Arthropoda</taxon>
        <taxon>Hexapoda</taxon>
        <taxon>Insecta</taxon>
        <taxon>Pterygota</taxon>
        <taxon>Neoptera</taxon>
        <taxon>Paraneoptera</taxon>
        <taxon>Hemiptera</taxon>
        <taxon>Sternorrhyncha</taxon>
        <taxon>Aphidomorpha</taxon>
        <taxon>Aphidoidea</taxon>
        <taxon>Aphididae</taxon>
        <taxon>Macrosiphini</taxon>
        <taxon>Macrosiphum</taxon>
    </lineage>
</organism>
<dbReference type="SUPFAM" id="SSF51556">
    <property type="entry name" value="Metallo-dependent hydrolases"/>
    <property type="match status" value="1"/>
</dbReference>
<evidence type="ECO:0000256" key="5">
    <source>
        <dbReference type="ARBA" id="ARBA00022801"/>
    </source>
</evidence>
<dbReference type="InterPro" id="IPR001365">
    <property type="entry name" value="A_deaminase_dom"/>
</dbReference>
<evidence type="ECO:0000256" key="2">
    <source>
        <dbReference type="ARBA" id="ARBA00006676"/>
    </source>
</evidence>
<dbReference type="GO" id="GO:0046872">
    <property type="term" value="F:metal ion binding"/>
    <property type="evidence" value="ECO:0007669"/>
    <property type="project" value="UniProtKB-KW"/>
</dbReference>
<protein>
    <recommendedName>
        <fullName evidence="3">adenosine deaminase</fullName>
        <ecNumber evidence="3">3.5.4.4</ecNumber>
    </recommendedName>
</protein>
<keyword evidence="9" id="KW-1185">Reference proteome</keyword>
<evidence type="ECO:0000313" key="8">
    <source>
        <dbReference type="EMBL" id="CAI6364838.1"/>
    </source>
</evidence>
<keyword evidence="6" id="KW-0862">Zinc</keyword>
<comment type="cofactor">
    <cofactor evidence="1">
        <name>Zn(2+)</name>
        <dbReference type="ChEBI" id="CHEBI:29105"/>
    </cofactor>
</comment>
<dbReference type="GO" id="GO:0006154">
    <property type="term" value="P:adenosine catabolic process"/>
    <property type="evidence" value="ECO:0007669"/>
    <property type="project" value="TreeGrafter"/>
</dbReference>
<dbReference type="GO" id="GO:0004000">
    <property type="term" value="F:adenosine deaminase activity"/>
    <property type="evidence" value="ECO:0007669"/>
    <property type="project" value="TreeGrafter"/>
</dbReference>
<keyword evidence="5" id="KW-0378">Hydrolase</keyword>
<dbReference type="GO" id="GO:0043103">
    <property type="term" value="P:hypoxanthine salvage"/>
    <property type="evidence" value="ECO:0007669"/>
    <property type="project" value="TreeGrafter"/>
</dbReference>
<proteinExistence type="inferred from homology"/>
<dbReference type="EC" id="3.5.4.4" evidence="3"/>
<gene>
    <name evidence="8" type="ORF">MEUPH1_LOCUS19621</name>
</gene>
<name>A0AAV0X9G8_9HEMI</name>